<proteinExistence type="predicted"/>
<organism evidence="1 2">
    <name type="scientific">Cellulomonas soli</name>
    <dbReference type="NCBI Taxonomy" id="931535"/>
    <lineage>
        <taxon>Bacteria</taxon>
        <taxon>Bacillati</taxon>
        <taxon>Actinomycetota</taxon>
        <taxon>Actinomycetes</taxon>
        <taxon>Micrococcales</taxon>
        <taxon>Cellulomonadaceae</taxon>
        <taxon>Cellulomonas</taxon>
    </lineage>
</organism>
<gene>
    <name evidence="1" type="ORF">CSO01_36710</name>
</gene>
<evidence type="ECO:0000313" key="2">
    <source>
        <dbReference type="Proteomes" id="UP000321798"/>
    </source>
</evidence>
<reference evidence="1 2" key="1">
    <citation type="submission" date="2019-07" db="EMBL/GenBank/DDBJ databases">
        <title>Whole genome shotgun sequence of Cellulomonas soli NBRC 109434.</title>
        <authorList>
            <person name="Hosoyama A."/>
            <person name="Uohara A."/>
            <person name="Ohji S."/>
            <person name="Ichikawa N."/>
        </authorList>
    </citation>
    <scope>NUCLEOTIDE SEQUENCE [LARGE SCALE GENOMIC DNA]</scope>
    <source>
        <strain evidence="1 2">NBRC 109434</strain>
    </source>
</reference>
<accession>A0A512PID6</accession>
<comment type="caution">
    <text evidence="1">The sequence shown here is derived from an EMBL/GenBank/DDBJ whole genome shotgun (WGS) entry which is preliminary data.</text>
</comment>
<protein>
    <submittedName>
        <fullName evidence="1">Uncharacterized protein</fullName>
    </submittedName>
</protein>
<dbReference type="AlphaFoldDB" id="A0A512PID6"/>
<dbReference type="EMBL" id="BKAL01000019">
    <property type="protein sequence ID" value="GEP70956.1"/>
    <property type="molecule type" value="Genomic_DNA"/>
</dbReference>
<sequence length="247" mass="27461">MSNDDTNGTRQSARERRRAAEVAARRRLLELDPTGVRDIEAAAACFCACHPRPADPDSHGGGRSCPCQLTPEELRALRARTSKLLKEHSTALEAAQREREQRLVDIAADLGIEAREDNLYAPWVIVGRVDGRGFRMRERSDRYAIVIAPDDSPTIDPWNAPDGTQTITVRTGDASDLGNVGPPDYRLALTVITETIRTFLRQRTCPHPHADGDWYCPRCGLTLVDLTRPPAETSVDDERRVEETPDP</sequence>
<name>A0A512PID6_9CELL</name>
<dbReference type="Proteomes" id="UP000321798">
    <property type="component" value="Unassembled WGS sequence"/>
</dbReference>
<keyword evidence="2" id="KW-1185">Reference proteome</keyword>
<evidence type="ECO:0000313" key="1">
    <source>
        <dbReference type="EMBL" id="GEP70956.1"/>
    </source>
</evidence>